<feature type="chain" id="PRO_5032769288" evidence="1">
    <location>
        <begin position="20"/>
        <end position="127"/>
    </location>
</feature>
<name>A0A820LFB3_9BILA</name>
<sequence>MNSVYFFILSINFLHISSSTKTCYGPYITASSIEALDQDLQLIQPLPIDCGRLSCEFYLSPSSALGSHGPLSAYGPLGTMGPIGHHLWNPTAWRSESPTLIDRTTSHMLFGLSNNPLSSTGPLASDS</sequence>
<comment type="caution">
    <text evidence="2">The sequence shown here is derived from an EMBL/GenBank/DDBJ whole genome shotgun (WGS) entry which is preliminary data.</text>
</comment>
<accession>A0A820LFB3</accession>
<evidence type="ECO:0000313" key="2">
    <source>
        <dbReference type="EMBL" id="CAF4357177.1"/>
    </source>
</evidence>
<evidence type="ECO:0000313" key="3">
    <source>
        <dbReference type="Proteomes" id="UP000663844"/>
    </source>
</evidence>
<keyword evidence="1" id="KW-0732">Signal</keyword>
<protein>
    <submittedName>
        <fullName evidence="2">Uncharacterized protein</fullName>
    </submittedName>
</protein>
<evidence type="ECO:0000256" key="1">
    <source>
        <dbReference type="SAM" id="SignalP"/>
    </source>
</evidence>
<dbReference type="Proteomes" id="UP000663844">
    <property type="component" value="Unassembled WGS sequence"/>
</dbReference>
<feature type="signal peptide" evidence="1">
    <location>
        <begin position="1"/>
        <end position="19"/>
    </location>
</feature>
<gene>
    <name evidence="2" type="ORF">OXD698_LOCUS49103</name>
</gene>
<dbReference type="AlphaFoldDB" id="A0A820LFB3"/>
<dbReference type="EMBL" id="CAJOAZ010021571">
    <property type="protein sequence ID" value="CAF4357177.1"/>
    <property type="molecule type" value="Genomic_DNA"/>
</dbReference>
<organism evidence="2 3">
    <name type="scientific">Adineta steineri</name>
    <dbReference type="NCBI Taxonomy" id="433720"/>
    <lineage>
        <taxon>Eukaryota</taxon>
        <taxon>Metazoa</taxon>
        <taxon>Spiralia</taxon>
        <taxon>Gnathifera</taxon>
        <taxon>Rotifera</taxon>
        <taxon>Eurotatoria</taxon>
        <taxon>Bdelloidea</taxon>
        <taxon>Adinetida</taxon>
        <taxon>Adinetidae</taxon>
        <taxon>Adineta</taxon>
    </lineage>
</organism>
<feature type="non-terminal residue" evidence="2">
    <location>
        <position position="127"/>
    </location>
</feature>
<reference evidence="2" key="1">
    <citation type="submission" date="2021-02" db="EMBL/GenBank/DDBJ databases">
        <authorList>
            <person name="Nowell W R."/>
        </authorList>
    </citation>
    <scope>NUCLEOTIDE SEQUENCE</scope>
</reference>
<proteinExistence type="predicted"/>